<sequence length="69" mass="7935">MAAANVEQFFGERIKVNGKAGNLGEGAVYLERSKSKITLTPEVTFSKKYLKYLTKKKKKKIYIYIYTHT</sequence>
<dbReference type="InterPro" id="IPR038526">
    <property type="entry name" value="Ribosomal_eL22_sf"/>
</dbReference>
<dbReference type="Gene3D" id="3.30.1360.210">
    <property type="match status" value="1"/>
</dbReference>
<dbReference type="GO" id="GO:0003735">
    <property type="term" value="F:structural constituent of ribosome"/>
    <property type="evidence" value="ECO:0007669"/>
    <property type="project" value="InterPro"/>
</dbReference>
<reference evidence="10" key="2">
    <citation type="submission" date="2025-08" db="UniProtKB">
        <authorList>
            <consortium name="Ensembl"/>
        </authorList>
    </citation>
    <scope>IDENTIFICATION</scope>
</reference>
<dbReference type="Ensembl" id="ENSPLOT00000004437.1">
    <property type="protein sequence ID" value="ENSPLOP00000004036.1"/>
    <property type="gene ID" value="ENSPLOG00000002924.1"/>
</dbReference>
<organism evidence="10 11">
    <name type="scientific">Panthera leo</name>
    <name type="common">Lion</name>
    <dbReference type="NCBI Taxonomy" id="9689"/>
    <lineage>
        <taxon>Eukaryota</taxon>
        <taxon>Metazoa</taxon>
        <taxon>Chordata</taxon>
        <taxon>Craniata</taxon>
        <taxon>Vertebrata</taxon>
        <taxon>Euteleostomi</taxon>
        <taxon>Mammalia</taxon>
        <taxon>Eutheria</taxon>
        <taxon>Laurasiatheria</taxon>
        <taxon>Carnivora</taxon>
        <taxon>Feliformia</taxon>
        <taxon>Felidae</taxon>
        <taxon>Pantherinae</taxon>
        <taxon>Panthera</taxon>
    </lineage>
</organism>
<protein>
    <recommendedName>
        <fullName evidence="8">Large ribosomal subunit protein eL22</fullName>
    </recommendedName>
    <alternativeName>
        <fullName evidence="9">60S ribosomal protein L22</fullName>
    </alternativeName>
</protein>
<dbReference type="Pfam" id="PF01776">
    <property type="entry name" value="Ribosomal_L22e"/>
    <property type="match status" value="1"/>
</dbReference>
<evidence type="ECO:0000256" key="2">
    <source>
        <dbReference type="ARBA" id="ARBA00007817"/>
    </source>
</evidence>
<proteinExistence type="inferred from homology"/>
<dbReference type="Proteomes" id="UP000694399">
    <property type="component" value="Chromosome B2"/>
</dbReference>
<dbReference type="GO" id="GO:1990904">
    <property type="term" value="C:ribonucleoprotein complex"/>
    <property type="evidence" value="ECO:0007669"/>
    <property type="project" value="UniProtKB-KW"/>
</dbReference>
<keyword evidence="5" id="KW-0689">Ribosomal protein</keyword>
<evidence type="ECO:0000256" key="5">
    <source>
        <dbReference type="ARBA" id="ARBA00022980"/>
    </source>
</evidence>
<evidence type="ECO:0000256" key="3">
    <source>
        <dbReference type="ARBA" id="ARBA00011133"/>
    </source>
</evidence>
<evidence type="ECO:0000313" key="10">
    <source>
        <dbReference type="Ensembl" id="ENSPLOP00000004036.1"/>
    </source>
</evidence>
<reference evidence="10" key="3">
    <citation type="submission" date="2025-09" db="UniProtKB">
        <authorList>
            <consortium name="Ensembl"/>
        </authorList>
    </citation>
    <scope>IDENTIFICATION</scope>
</reference>
<reference evidence="10" key="1">
    <citation type="journal article" date="2019" name="bioRxiv">
        <title>Long live the king: chromosome-level assembly of the lion (Panthera leo) using linked-read, Hi-C, and long read data.</title>
        <authorList>
            <person name="Armstrong E.E."/>
            <person name="Taylor R.W."/>
            <person name="Miller D.E."/>
            <person name="Kaelin C."/>
            <person name="Barsh G."/>
            <person name="Hadly E.A."/>
            <person name="Petrov D."/>
        </authorList>
    </citation>
    <scope>NUCLEOTIDE SEQUENCE [LARGE SCALE GENOMIC DNA]</scope>
</reference>
<evidence type="ECO:0000256" key="9">
    <source>
        <dbReference type="ARBA" id="ARBA00041214"/>
    </source>
</evidence>
<keyword evidence="11" id="KW-1185">Reference proteome</keyword>
<dbReference type="GO" id="GO:0002181">
    <property type="term" value="P:cytoplasmic translation"/>
    <property type="evidence" value="ECO:0007669"/>
    <property type="project" value="TreeGrafter"/>
</dbReference>
<dbReference type="AlphaFoldDB" id="A0A8C8WHK6"/>
<name>A0A8C8WHK6_PANLE</name>
<dbReference type="GO" id="GO:0005840">
    <property type="term" value="C:ribosome"/>
    <property type="evidence" value="ECO:0007669"/>
    <property type="project" value="UniProtKB-KW"/>
</dbReference>
<dbReference type="PANTHER" id="PTHR10064">
    <property type="entry name" value="60S RIBOSOMAL PROTEIN L22"/>
    <property type="match status" value="1"/>
</dbReference>
<dbReference type="InterPro" id="IPR002671">
    <property type="entry name" value="Ribosomal_eL22"/>
</dbReference>
<evidence type="ECO:0000256" key="4">
    <source>
        <dbReference type="ARBA" id="ARBA00022490"/>
    </source>
</evidence>
<dbReference type="GeneTree" id="ENSGT00940000153314"/>
<dbReference type="GO" id="GO:0005737">
    <property type="term" value="C:cytoplasm"/>
    <property type="evidence" value="ECO:0007669"/>
    <property type="project" value="UniProtKB-SubCell"/>
</dbReference>
<dbReference type="GO" id="GO:0003723">
    <property type="term" value="F:RNA binding"/>
    <property type="evidence" value="ECO:0007669"/>
    <property type="project" value="TreeGrafter"/>
</dbReference>
<comment type="similarity">
    <text evidence="2">Belongs to the eukaryotic ribosomal protein eL22 family.</text>
</comment>
<dbReference type="PANTHER" id="PTHR10064:SF2">
    <property type="entry name" value="LARGE RIBOSOMAL SUBUNIT PROTEIN EL22"/>
    <property type="match status" value="1"/>
</dbReference>
<evidence type="ECO:0000256" key="1">
    <source>
        <dbReference type="ARBA" id="ARBA00004496"/>
    </source>
</evidence>
<evidence type="ECO:0000256" key="6">
    <source>
        <dbReference type="ARBA" id="ARBA00023274"/>
    </source>
</evidence>
<keyword evidence="4" id="KW-0963">Cytoplasm</keyword>
<comment type="subcellular location">
    <subcellularLocation>
        <location evidence="1">Cytoplasm</location>
    </subcellularLocation>
</comment>
<comment type="function">
    <text evidence="7">Component of the large ribosomal subunit. The ribosome is a large ribonucleoprotein complex responsible for the synthesis of proteins in the cell.</text>
</comment>
<evidence type="ECO:0000256" key="8">
    <source>
        <dbReference type="ARBA" id="ARBA00040613"/>
    </source>
</evidence>
<keyword evidence="6" id="KW-0687">Ribonucleoprotein</keyword>
<comment type="subunit">
    <text evidence="3">Component of the large ribosomal subunit.</text>
</comment>
<dbReference type="OMA" id="RSKNKIH"/>
<evidence type="ECO:0000256" key="7">
    <source>
        <dbReference type="ARBA" id="ARBA00034092"/>
    </source>
</evidence>
<accession>A0A8C8WHK6</accession>
<evidence type="ECO:0000313" key="11">
    <source>
        <dbReference type="Proteomes" id="UP000694399"/>
    </source>
</evidence>